<keyword evidence="4 5" id="KW-0067">ATP-binding</keyword>
<dbReference type="RefSeq" id="WP_122916378.1">
    <property type="nucleotide sequence ID" value="NZ_RHHQ01000004.1"/>
</dbReference>
<evidence type="ECO:0000256" key="2">
    <source>
        <dbReference type="ARBA" id="ARBA00022741"/>
    </source>
</evidence>
<evidence type="ECO:0000313" key="7">
    <source>
        <dbReference type="EMBL" id="RNB91715.1"/>
    </source>
</evidence>
<dbReference type="GO" id="GO:0005524">
    <property type="term" value="F:ATP binding"/>
    <property type="evidence" value="ECO:0007669"/>
    <property type="project" value="UniProtKB-UniRule"/>
</dbReference>
<accession>A0A3M8DW36</accession>
<evidence type="ECO:0000259" key="6">
    <source>
        <dbReference type="PROSITE" id="PS50011"/>
    </source>
</evidence>
<organism evidence="7 8">
    <name type="scientific">Brevibacillus fluminis</name>
    <dbReference type="NCBI Taxonomy" id="511487"/>
    <lineage>
        <taxon>Bacteria</taxon>
        <taxon>Bacillati</taxon>
        <taxon>Bacillota</taxon>
        <taxon>Bacilli</taxon>
        <taxon>Bacillales</taxon>
        <taxon>Paenibacillaceae</taxon>
        <taxon>Brevibacillus</taxon>
    </lineage>
</organism>
<keyword evidence="8" id="KW-1185">Reference proteome</keyword>
<dbReference type="SUPFAM" id="SSF56112">
    <property type="entry name" value="Protein kinase-like (PK-like)"/>
    <property type="match status" value="1"/>
</dbReference>
<evidence type="ECO:0000256" key="3">
    <source>
        <dbReference type="ARBA" id="ARBA00022777"/>
    </source>
</evidence>
<keyword evidence="7" id="KW-0723">Serine/threonine-protein kinase</keyword>
<keyword evidence="2 5" id="KW-0547">Nucleotide-binding</keyword>
<dbReference type="GO" id="GO:0005829">
    <property type="term" value="C:cytosol"/>
    <property type="evidence" value="ECO:0007669"/>
    <property type="project" value="TreeGrafter"/>
</dbReference>
<dbReference type="InterPro" id="IPR017441">
    <property type="entry name" value="Protein_kinase_ATP_BS"/>
</dbReference>
<evidence type="ECO:0000256" key="5">
    <source>
        <dbReference type="PROSITE-ProRule" id="PRU10141"/>
    </source>
</evidence>
<comment type="caution">
    <text evidence="7">The sequence shown here is derived from an EMBL/GenBank/DDBJ whole genome shotgun (WGS) entry which is preliminary data.</text>
</comment>
<feature type="domain" description="Protein kinase" evidence="6">
    <location>
        <begin position="27"/>
        <end position="269"/>
    </location>
</feature>
<dbReference type="PROSITE" id="PS50011">
    <property type="entry name" value="PROTEIN_KINASE_DOM"/>
    <property type="match status" value="1"/>
</dbReference>
<dbReference type="CDD" id="cd14014">
    <property type="entry name" value="STKc_PknB_like"/>
    <property type="match status" value="1"/>
</dbReference>
<dbReference type="PANTHER" id="PTHR24348:SF22">
    <property type="entry name" value="NON-SPECIFIC SERINE_THREONINE PROTEIN KINASE"/>
    <property type="match status" value="1"/>
</dbReference>
<dbReference type="Gene3D" id="1.10.510.10">
    <property type="entry name" value="Transferase(Phosphotransferase) domain 1"/>
    <property type="match status" value="1"/>
</dbReference>
<dbReference type="InterPro" id="IPR045269">
    <property type="entry name" value="Atg1-like"/>
</dbReference>
<dbReference type="InterPro" id="IPR011009">
    <property type="entry name" value="Kinase-like_dom_sf"/>
</dbReference>
<dbReference type="GO" id="GO:0016020">
    <property type="term" value="C:membrane"/>
    <property type="evidence" value="ECO:0007669"/>
    <property type="project" value="TreeGrafter"/>
</dbReference>
<dbReference type="EMBL" id="RHHQ01000004">
    <property type="protein sequence ID" value="RNB91715.1"/>
    <property type="molecule type" value="Genomic_DNA"/>
</dbReference>
<dbReference type="PROSITE" id="PS00107">
    <property type="entry name" value="PROTEIN_KINASE_ATP"/>
    <property type="match status" value="1"/>
</dbReference>
<dbReference type="PANTHER" id="PTHR24348">
    <property type="entry name" value="SERINE/THREONINE-PROTEIN KINASE UNC-51-RELATED"/>
    <property type="match status" value="1"/>
</dbReference>
<dbReference type="InterPro" id="IPR020635">
    <property type="entry name" value="Tyr_kinase_cat_dom"/>
</dbReference>
<evidence type="ECO:0000256" key="4">
    <source>
        <dbReference type="ARBA" id="ARBA00022840"/>
    </source>
</evidence>
<evidence type="ECO:0000256" key="1">
    <source>
        <dbReference type="ARBA" id="ARBA00022679"/>
    </source>
</evidence>
<dbReference type="Pfam" id="PF00069">
    <property type="entry name" value="Pkinase"/>
    <property type="match status" value="1"/>
</dbReference>
<dbReference type="InterPro" id="IPR000719">
    <property type="entry name" value="Prot_kinase_dom"/>
</dbReference>
<dbReference type="GO" id="GO:0004674">
    <property type="term" value="F:protein serine/threonine kinase activity"/>
    <property type="evidence" value="ECO:0007669"/>
    <property type="project" value="UniProtKB-KW"/>
</dbReference>
<feature type="binding site" evidence="5">
    <location>
        <position position="56"/>
    </location>
    <ligand>
        <name>ATP</name>
        <dbReference type="ChEBI" id="CHEBI:30616"/>
    </ligand>
</feature>
<gene>
    <name evidence="7" type="ORF">EDM56_02875</name>
</gene>
<dbReference type="GO" id="GO:0005776">
    <property type="term" value="C:autophagosome"/>
    <property type="evidence" value="ECO:0007669"/>
    <property type="project" value="TreeGrafter"/>
</dbReference>
<dbReference type="AlphaFoldDB" id="A0A3M8DW36"/>
<reference evidence="7 8" key="1">
    <citation type="submission" date="2018-10" db="EMBL/GenBank/DDBJ databases">
        <title>Phylogenomics of Brevibacillus.</title>
        <authorList>
            <person name="Dunlap C."/>
        </authorList>
    </citation>
    <scope>NUCLEOTIDE SEQUENCE [LARGE SCALE GENOMIC DNA]</scope>
    <source>
        <strain evidence="7 8">JCM 15716</strain>
    </source>
</reference>
<dbReference type="GO" id="GO:0004713">
    <property type="term" value="F:protein tyrosine kinase activity"/>
    <property type="evidence" value="ECO:0007669"/>
    <property type="project" value="InterPro"/>
</dbReference>
<protein>
    <submittedName>
        <fullName evidence="7">Serine/threonine protein kinase</fullName>
    </submittedName>
</protein>
<dbReference type="Proteomes" id="UP000271031">
    <property type="component" value="Unassembled WGS sequence"/>
</dbReference>
<sequence length="276" mass="31851">MWQTVKRWIDDNWTNRPHKPGTVIANYLIDEVLGSGSYGIAYLARHTGTGQSVVMKQVKPSLRGSPKGEAMQAYEARVLQSLSHPAFPRFLDHFTWQRQHYLIMSHMRGETLETLLFERSAGFTEREAVTMVKRIAMLVLHLHERRIIHRDVRIPNVLLDGDRLQLIDFGLARFLGDTPAYSADSLDDYPAEKQLKRAVHPHSDLYALGHFLLFLLYSTYEVKEGQEEKSWEEELSLSPAVRAILRRLLQHDPPYQNIEELIDALTLYLQGKTVSF</sequence>
<dbReference type="GO" id="GO:0000407">
    <property type="term" value="C:phagophore assembly site"/>
    <property type="evidence" value="ECO:0007669"/>
    <property type="project" value="TreeGrafter"/>
</dbReference>
<dbReference type="SMART" id="SM00219">
    <property type="entry name" value="TyrKc"/>
    <property type="match status" value="1"/>
</dbReference>
<evidence type="ECO:0000313" key="8">
    <source>
        <dbReference type="Proteomes" id="UP000271031"/>
    </source>
</evidence>
<dbReference type="OrthoDB" id="9788659at2"/>
<keyword evidence="3 7" id="KW-0418">Kinase</keyword>
<proteinExistence type="predicted"/>
<keyword evidence="1" id="KW-0808">Transferase</keyword>
<name>A0A3M8DW36_9BACL</name>